<name>A0A1N7GCQ6_9GAMM</name>
<accession>A0A1N7GCQ6</accession>
<organism evidence="1 2">
    <name type="scientific">Moraxella cuniculi DSM 21768</name>
    <dbReference type="NCBI Taxonomy" id="1122245"/>
    <lineage>
        <taxon>Bacteria</taxon>
        <taxon>Pseudomonadati</taxon>
        <taxon>Pseudomonadota</taxon>
        <taxon>Gammaproteobacteria</taxon>
        <taxon>Moraxellales</taxon>
        <taxon>Moraxellaceae</taxon>
        <taxon>Moraxella</taxon>
    </lineage>
</organism>
<protein>
    <submittedName>
        <fullName evidence="1">Uncharacterized protein</fullName>
    </submittedName>
</protein>
<dbReference type="STRING" id="34061.B0189_02035"/>
<reference evidence="2" key="1">
    <citation type="submission" date="2017-01" db="EMBL/GenBank/DDBJ databases">
        <authorList>
            <person name="Varghese N."/>
            <person name="Submissions S."/>
        </authorList>
    </citation>
    <scope>NUCLEOTIDE SEQUENCE [LARGE SCALE GENOMIC DNA]</scope>
    <source>
        <strain evidence="2">DSM 21768</strain>
    </source>
</reference>
<dbReference type="RefSeq" id="WP_076556271.1">
    <property type="nucleotide sequence ID" value="NZ_FTNU01000038.1"/>
</dbReference>
<dbReference type="Proteomes" id="UP000187495">
    <property type="component" value="Unassembled WGS sequence"/>
</dbReference>
<evidence type="ECO:0000313" key="1">
    <source>
        <dbReference type="EMBL" id="SIS10373.1"/>
    </source>
</evidence>
<gene>
    <name evidence="1" type="ORF">SAMN02745664_1382</name>
</gene>
<proteinExistence type="predicted"/>
<keyword evidence="2" id="KW-1185">Reference proteome</keyword>
<sequence length="133" mass="15868">MNSLNFIEKYKSLKNDDDKIDFLSCFFEGKLNINLDIYNLLIEELDNHQVLDEFLVVKIIKVLSRFYNDFSDTTRDIIFNVFLTTEEDLVQQHSLLELEFKQFSKEQIEILKEKINDADEDLQPIIESILERQ</sequence>
<evidence type="ECO:0000313" key="2">
    <source>
        <dbReference type="Proteomes" id="UP000187495"/>
    </source>
</evidence>
<dbReference type="AlphaFoldDB" id="A0A1N7GCQ6"/>
<dbReference type="EMBL" id="FTNU01000038">
    <property type="protein sequence ID" value="SIS10373.1"/>
    <property type="molecule type" value="Genomic_DNA"/>
</dbReference>